<dbReference type="VEuPathDB" id="FungiDB:FOC4_g10002914"/>
<gene>
    <name evidence="2" type="ORF">BFJ69_g17413</name>
</gene>
<dbReference type="VEuPathDB" id="FungiDB:FOC1_g10006179"/>
<accession>A0A420M8D9</accession>
<feature type="compositionally biased region" description="Basic and acidic residues" evidence="1">
    <location>
        <begin position="281"/>
        <end position="307"/>
    </location>
</feature>
<feature type="compositionally biased region" description="Basic and acidic residues" evidence="1">
    <location>
        <begin position="318"/>
        <end position="333"/>
    </location>
</feature>
<dbReference type="VEuPathDB" id="FungiDB:FOIG_16000"/>
<sequence length="642" mass="68413">MSLSAKVKDILHSGESKDRSTADNTQHPPGSFPTEEMEPSETYEGYSKGYEHNKLHKADDPRGWTHGDNNAPRGHAHKDSGVGLTEHDPTSYKPSQEPISERRNDPLNRTTESTAAGGLGDTTNLASKEGTSGTTAPSTSEHPHWGDIPSGGAHNSVVGHGSPEDENARHRAVHSGAAQPTRTSGNLESGTFLHRHDRDQSSSNNNPHDAQRLAQENPNRETSDSNFNKGVAGAGAAGTAALGAHKLNTRRHTDETPTKADQTTEKTHSEEHKGRSFPLLGKDHKDHHKETKEDKHAKEPKKEHESKLGALFHRRGSKDKTETEAKAEQEADKKRHSHSKAAPALAAAGAGGAYAVTRDRHDDKQRDLTTGTHQDPSATRGATQYPTAGLGSTRDYSTQGSQPTTGAMQQPYQQDSHRGTGLATGAAAGLGAGALASHESSKRHDEDRYLSNDSSQRAQPRATGTGSALGGTSASGFDSSRHEPFPGSHNQSHHSTHHSTLAENANAGKYNTLASGTPSGVNYDDDVDTSRSTQQAHVDTPQKKDNHYGTAAGLGAAGAGAGTAAALSRNRDEKPVDKEGLTRQTEPRTERQLDRDTESHKPITGAVAPRSGVSKPVIHKCQKCGEDNDISQYFTSNATGKI</sequence>
<dbReference type="VEuPathDB" id="FungiDB:FOZG_17076"/>
<feature type="compositionally biased region" description="Basic and acidic residues" evidence="1">
    <location>
        <begin position="1"/>
        <end position="21"/>
    </location>
</feature>
<organism evidence="2 3">
    <name type="scientific">Fusarium oxysporum</name>
    <name type="common">Fusarium vascular wilt</name>
    <dbReference type="NCBI Taxonomy" id="5507"/>
    <lineage>
        <taxon>Eukaryota</taxon>
        <taxon>Fungi</taxon>
        <taxon>Dikarya</taxon>
        <taxon>Ascomycota</taxon>
        <taxon>Pezizomycotina</taxon>
        <taxon>Sordariomycetes</taxon>
        <taxon>Hypocreomycetidae</taxon>
        <taxon>Hypocreales</taxon>
        <taxon>Nectriaceae</taxon>
        <taxon>Fusarium</taxon>
        <taxon>Fusarium oxysporum species complex</taxon>
    </lineage>
</organism>
<feature type="compositionally biased region" description="Polar residues" evidence="1">
    <location>
        <begin position="121"/>
        <end position="140"/>
    </location>
</feature>
<feature type="compositionally biased region" description="Basic and acidic residues" evidence="1">
    <location>
        <begin position="77"/>
        <end position="90"/>
    </location>
</feature>
<feature type="compositionally biased region" description="Polar residues" evidence="1">
    <location>
        <begin position="178"/>
        <end position="189"/>
    </location>
</feature>
<dbReference type="EMBL" id="MRCX01000798">
    <property type="protein sequence ID" value="RKK58273.1"/>
    <property type="molecule type" value="Genomic_DNA"/>
</dbReference>
<feature type="compositionally biased region" description="Polar residues" evidence="1">
    <location>
        <begin position="394"/>
        <end position="414"/>
    </location>
</feature>
<evidence type="ECO:0000313" key="3">
    <source>
        <dbReference type="Proteomes" id="UP000285084"/>
    </source>
</evidence>
<feature type="compositionally biased region" description="Basic and acidic residues" evidence="1">
    <location>
        <begin position="439"/>
        <end position="450"/>
    </location>
</feature>
<feature type="compositionally biased region" description="Polar residues" evidence="1">
    <location>
        <begin position="368"/>
        <end position="386"/>
    </location>
</feature>
<dbReference type="VEuPathDB" id="FungiDB:HZS61_015936"/>
<dbReference type="AlphaFoldDB" id="A0A420M8D9"/>
<feature type="compositionally biased region" description="Low complexity" evidence="1">
    <location>
        <begin position="419"/>
        <end position="436"/>
    </location>
</feature>
<comment type="caution">
    <text evidence="2">The sequence shown here is derived from an EMBL/GenBank/DDBJ whole genome shotgun (WGS) entry which is preliminary data.</text>
</comment>
<feature type="region of interest" description="Disordered" evidence="1">
    <location>
        <begin position="1"/>
        <end position="614"/>
    </location>
</feature>
<feature type="compositionally biased region" description="Basic and acidic residues" evidence="1">
    <location>
        <begin position="49"/>
        <end position="65"/>
    </location>
</feature>
<evidence type="ECO:0000313" key="2">
    <source>
        <dbReference type="EMBL" id="RKK58273.1"/>
    </source>
</evidence>
<feature type="compositionally biased region" description="Basic and acidic residues" evidence="1">
    <location>
        <begin position="357"/>
        <end position="367"/>
    </location>
</feature>
<protein>
    <submittedName>
        <fullName evidence="2">Uncharacterized protein</fullName>
    </submittedName>
</protein>
<name>A0A420M8D9_FUSOX</name>
<proteinExistence type="predicted"/>
<feature type="compositionally biased region" description="Low complexity" evidence="1">
    <location>
        <begin position="462"/>
        <end position="476"/>
    </location>
</feature>
<dbReference type="VEuPathDB" id="FungiDB:FOMG_16736"/>
<reference evidence="2 3" key="1">
    <citation type="journal article" date="2018" name="Sci. Rep.">
        <title>Characterisation of pathogen-specific regions and novel effector candidates in Fusarium oxysporum f. sp. cepae.</title>
        <authorList>
            <person name="Armitage A.D."/>
            <person name="Taylor A."/>
            <person name="Sobczyk M.K."/>
            <person name="Baxter L."/>
            <person name="Greenfield B.P."/>
            <person name="Bates H.J."/>
            <person name="Wilson F."/>
            <person name="Jackson A.C."/>
            <person name="Ott S."/>
            <person name="Harrison R.J."/>
            <person name="Clarkson J.P."/>
        </authorList>
    </citation>
    <scope>NUCLEOTIDE SEQUENCE [LARGE SCALE GENOMIC DNA]</scope>
    <source>
        <strain evidence="2 3">Fo_A13</strain>
    </source>
</reference>
<dbReference type="Proteomes" id="UP000285084">
    <property type="component" value="Unassembled WGS sequence"/>
</dbReference>
<feature type="compositionally biased region" description="Basic and acidic residues" evidence="1">
    <location>
        <begin position="569"/>
        <end position="601"/>
    </location>
</feature>
<dbReference type="VEuPathDB" id="FungiDB:FOXG_15803"/>
<evidence type="ECO:0000256" key="1">
    <source>
        <dbReference type="SAM" id="MobiDB-lite"/>
    </source>
</evidence>
<feature type="compositionally biased region" description="Basic and acidic residues" evidence="1">
    <location>
        <begin position="251"/>
        <end position="274"/>
    </location>
</feature>